<proteinExistence type="predicted"/>
<dbReference type="KEGG" id="sbk:SHEWBE_0894"/>
<protein>
    <submittedName>
        <fullName evidence="1">Uncharacterized protein</fullName>
    </submittedName>
</protein>
<accession>A0A330M0F6</accession>
<evidence type="ECO:0000313" key="2">
    <source>
        <dbReference type="Proteomes" id="UP000250123"/>
    </source>
</evidence>
<evidence type="ECO:0000313" key="1">
    <source>
        <dbReference type="EMBL" id="SQH74863.1"/>
    </source>
</evidence>
<dbReference type="EMBL" id="LS483452">
    <property type="protein sequence ID" value="SQH74863.1"/>
    <property type="molecule type" value="Genomic_DNA"/>
</dbReference>
<name>A0A330M0F6_9GAMM</name>
<organism evidence="1 2">
    <name type="scientific">Shewanella benthica</name>
    <dbReference type="NCBI Taxonomy" id="43661"/>
    <lineage>
        <taxon>Bacteria</taxon>
        <taxon>Pseudomonadati</taxon>
        <taxon>Pseudomonadota</taxon>
        <taxon>Gammaproteobacteria</taxon>
        <taxon>Alteromonadales</taxon>
        <taxon>Shewanellaceae</taxon>
        <taxon>Shewanella</taxon>
    </lineage>
</organism>
<dbReference type="Proteomes" id="UP000250123">
    <property type="component" value="Chromosome SHEWBE"/>
</dbReference>
<reference evidence="2" key="1">
    <citation type="submission" date="2018-06" db="EMBL/GenBank/DDBJ databases">
        <authorList>
            <person name="Cea G.-C."/>
            <person name="William W."/>
        </authorList>
    </citation>
    <scope>NUCLEOTIDE SEQUENCE [LARGE SCALE GENOMIC DNA]</scope>
    <source>
        <strain evidence="2">DB21MT-2</strain>
    </source>
</reference>
<sequence length="59" mass="6318">MSWPISRVLSWTVIHLGLQSLTGSSDLPGSNASRALTIKSTGTLFGLASGRVYLATDYY</sequence>
<gene>
    <name evidence="1" type="ORF">SHEWBE_0894</name>
</gene>
<dbReference type="AlphaFoldDB" id="A0A330M0F6"/>